<dbReference type="SUPFAM" id="SSF140490">
    <property type="entry name" value="Nqo1C-terminal domain-like"/>
    <property type="match status" value="1"/>
</dbReference>
<dbReference type="GO" id="GO:0051539">
    <property type="term" value="F:4 iron, 4 sulfur cluster binding"/>
    <property type="evidence" value="ECO:0007669"/>
    <property type="project" value="UniProtKB-KW"/>
</dbReference>
<dbReference type="Proteomes" id="UP000185936">
    <property type="component" value="Unassembled WGS sequence"/>
</dbReference>
<sequence>MLKRAAETGLRGRGRGDVATDEPVADCWQTAREATGEPAVVVNANEADPRAMADGLLLAADPFAVIDSAAAVANAIGAPAVVVYVTETDERAYRNATTVANLVESITSVSIDVVVGPDEYMAGEPTMALESLEGSDRLEARVRPPGPEEHGLFGRPTVLHTPRTLAQLRRLALEDGDVPGVDSDPGSRVFDIYGDVTAVATTELETDDTLATLRECVEMDGSMNAACVGGVFGGLTETLDVPANADGLAAAELGTDGPVELLNRGRCPVAFAGRRAAFARKENCGRCVPCREGSKQLTELLRSVYDGDSLIDDIRELARVMERSSICSFGRSAARPVTTALNEFEAEFRAHADGRCPDGECTHS</sequence>
<dbReference type="GO" id="GO:0046872">
    <property type="term" value="F:metal ion binding"/>
    <property type="evidence" value="ECO:0007669"/>
    <property type="project" value="UniProtKB-KW"/>
</dbReference>
<dbReference type="InterPro" id="IPR019575">
    <property type="entry name" value="Nuop51_4Fe4S-bd"/>
</dbReference>
<keyword evidence="8" id="KW-1185">Reference proteome</keyword>
<dbReference type="Pfam" id="PF10589">
    <property type="entry name" value="NADH_4Fe-4S"/>
    <property type="match status" value="1"/>
</dbReference>
<evidence type="ECO:0000259" key="6">
    <source>
        <dbReference type="SMART" id="SM00928"/>
    </source>
</evidence>
<evidence type="ECO:0000256" key="1">
    <source>
        <dbReference type="ARBA" id="ARBA00007523"/>
    </source>
</evidence>
<dbReference type="Gene3D" id="3.40.50.11540">
    <property type="entry name" value="NADH-ubiquinone oxidoreductase 51kDa subunit"/>
    <property type="match status" value="1"/>
</dbReference>
<dbReference type="InterPro" id="IPR037207">
    <property type="entry name" value="Nuop51_4Fe4S-bd_sf"/>
</dbReference>
<evidence type="ECO:0000256" key="2">
    <source>
        <dbReference type="ARBA" id="ARBA00022485"/>
    </source>
</evidence>
<evidence type="ECO:0000313" key="7">
    <source>
        <dbReference type="EMBL" id="SIS13329.1"/>
    </source>
</evidence>
<dbReference type="EMBL" id="FTNR01000013">
    <property type="protein sequence ID" value="SIS13329.1"/>
    <property type="molecule type" value="Genomic_DNA"/>
</dbReference>
<organism evidence="7 8">
    <name type="scientific">Natronorubrum thiooxidans</name>
    <dbReference type="NCBI Taxonomy" id="308853"/>
    <lineage>
        <taxon>Archaea</taxon>
        <taxon>Methanobacteriati</taxon>
        <taxon>Methanobacteriota</taxon>
        <taxon>Stenosarchaea group</taxon>
        <taxon>Halobacteria</taxon>
        <taxon>Halobacteriales</taxon>
        <taxon>Natrialbaceae</taxon>
        <taxon>Natronorubrum</taxon>
    </lineage>
</organism>
<evidence type="ECO:0000313" key="8">
    <source>
        <dbReference type="Proteomes" id="UP000185936"/>
    </source>
</evidence>
<keyword evidence="4" id="KW-0408">Iron</keyword>
<evidence type="ECO:0000256" key="3">
    <source>
        <dbReference type="ARBA" id="ARBA00022723"/>
    </source>
</evidence>
<gene>
    <name evidence="7" type="ORF">SAMN05421752_11330</name>
</gene>
<reference evidence="8" key="1">
    <citation type="submission" date="2017-01" db="EMBL/GenBank/DDBJ databases">
        <authorList>
            <person name="Varghese N."/>
            <person name="Submissions S."/>
        </authorList>
    </citation>
    <scope>NUCLEOTIDE SEQUENCE [LARGE SCALE GENOMIC DNA]</scope>
    <source>
        <strain evidence="8">type strain: HArc-</strain>
    </source>
</reference>
<dbReference type="InterPro" id="IPR011538">
    <property type="entry name" value="Nuo51_FMN-bd"/>
</dbReference>
<evidence type="ECO:0000256" key="5">
    <source>
        <dbReference type="ARBA" id="ARBA00023014"/>
    </source>
</evidence>
<accession>A0A1N7GLC1</accession>
<dbReference type="PANTHER" id="PTHR43578">
    <property type="entry name" value="NADH-QUINONE OXIDOREDUCTASE SUBUNIT F"/>
    <property type="match status" value="1"/>
</dbReference>
<dbReference type="InterPro" id="IPR037225">
    <property type="entry name" value="Nuo51_FMN-bd_sf"/>
</dbReference>
<dbReference type="STRING" id="308853.SAMN05421752_11330"/>
<dbReference type="RefSeq" id="WP_328586628.1">
    <property type="nucleotide sequence ID" value="NZ_FTNR01000013.1"/>
</dbReference>
<feature type="domain" description="NADH-ubiquinone oxidoreductase 51kDa subunit iron-sulphur binding" evidence="6">
    <location>
        <begin position="269"/>
        <end position="314"/>
    </location>
</feature>
<dbReference type="SMART" id="SM00928">
    <property type="entry name" value="NADH_4Fe-4S"/>
    <property type="match status" value="1"/>
</dbReference>
<keyword evidence="5" id="KW-0411">Iron-sulfur</keyword>
<keyword evidence="2" id="KW-0004">4Fe-4S</keyword>
<dbReference type="PANTHER" id="PTHR43578:SF3">
    <property type="entry name" value="NADH-QUINONE OXIDOREDUCTASE SUBUNIT F"/>
    <property type="match status" value="1"/>
</dbReference>
<comment type="similarity">
    <text evidence="1">Belongs to the complex I 51 kDa subunit family.</text>
</comment>
<dbReference type="Pfam" id="PF01512">
    <property type="entry name" value="Complex1_51K"/>
    <property type="match status" value="1"/>
</dbReference>
<dbReference type="Gene3D" id="1.20.1440.230">
    <property type="entry name" value="NADH-ubiquinone oxidoreductase 51kDa subunit, iron-sulphur binding domain"/>
    <property type="match status" value="1"/>
</dbReference>
<protein>
    <submittedName>
        <fullName evidence="7">NADH-quinone oxidoreductase subunit F</fullName>
    </submittedName>
</protein>
<evidence type="ECO:0000256" key="4">
    <source>
        <dbReference type="ARBA" id="ARBA00023004"/>
    </source>
</evidence>
<dbReference type="SUPFAM" id="SSF142019">
    <property type="entry name" value="Nqo1 FMN-binding domain-like"/>
    <property type="match status" value="1"/>
</dbReference>
<proteinExistence type="inferred from homology"/>
<name>A0A1N7GLC1_9EURY</name>
<dbReference type="AlphaFoldDB" id="A0A1N7GLC1"/>
<keyword evidence="3" id="KW-0479">Metal-binding</keyword>